<dbReference type="Pfam" id="PF18990">
    <property type="entry name" value="DUF5723"/>
    <property type="match status" value="1"/>
</dbReference>
<evidence type="ECO:0000259" key="1">
    <source>
        <dbReference type="Pfam" id="PF18990"/>
    </source>
</evidence>
<proteinExistence type="predicted"/>
<organism evidence="2 3">
    <name type="scientific">Pedobacter cryoconitis</name>
    <dbReference type="NCBI Taxonomy" id="188932"/>
    <lineage>
        <taxon>Bacteria</taxon>
        <taxon>Pseudomonadati</taxon>
        <taxon>Bacteroidota</taxon>
        <taxon>Sphingobacteriia</taxon>
        <taxon>Sphingobacteriales</taxon>
        <taxon>Sphingobacteriaceae</taxon>
        <taxon>Pedobacter</taxon>
    </lineage>
</organism>
<dbReference type="KEGG" id="pcm:AY601_2568"/>
<keyword evidence="3" id="KW-1185">Reference proteome</keyword>
<protein>
    <recommendedName>
        <fullName evidence="1">DUF5723 domain-containing protein</fullName>
    </recommendedName>
</protein>
<evidence type="ECO:0000313" key="3">
    <source>
        <dbReference type="Proteomes" id="UP000071561"/>
    </source>
</evidence>
<feature type="domain" description="DUF5723" evidence="1">
    <location>
        <begin position="102"/>
        <end position="407"/>
    </location>
</feature>
<gene>
    <name evidence="2" type="ORF">AY601_2568</name>
</gene>
<evidence type="ECO:0000313" key="2">
    <source>
        <dbReference type="EMBL" id="AMP99457.1"/>
    </source>
</evidence>
<dbReference type="PATRIC" id="fig|188932.3.peg.2680"/>
<accession>A0A127VDY8</accession>
<reference evidence="2 3" key="1">
    <citation type="submission" date="2016-03" db="EMBL/GenBank/DDBJ databases">
        <title>Complete genome sequence of Pedobacter cryoconitis PAMC 27485.</title>
        <authorList>
            <person name="Lee J."/>
            <person name="Kim O.-S."/>
        </authorList>
    </citation>
    <scope>NUCLEOTIDE SEQUENCE [LARGE SCALE GENOMIC DNA]</scope>
    <source>
        <strain evidence="2 3">PAMC 27485</strain>
    </source>
</reference>
<dbReference type="EMBL" id="CP014504">
    <property type="protein sequence ID" value="AMP99457.1"/>
    <property type="molecule type" value="Genomic_DNA"/>
</dbReference>
<name>A0A127VDY8_9SPHI</name>
<dbReference type="InterPro" id="IPR043781">
    <property type="entry name" value="DUF5723"/>
</dbReference>
<dbReference type="Proteomes" id="UP000071561">
    <property type="component" value="Chromosome"/>
</dbReference>
<sequence length="476" mass="53911">MTIFKNRFQLMAKRYLILSLFLILSTQIKAQQYGLFNTKTLFDAFENPAQKAFVLDSSRQYASNFLLPYFGLNAANKGASNLSLRTYINDKVYKTTGIPVDNGRNQAYQNSNIYLFTFRIFKSYKDHQELGFSWQMRSDAFADYTNATLVAFDDFKKFDKSMSNPFNGNGYGQSYHQFSMNYRENVSKQLAFGVKMSLLSGITYNKIDITSSNIQFDQNQGQLTVNVGGTYQSNFLRAKELNTNTLIPDFKNPGLSVGFGTTYTSKTGYFLMGSVKDLGFIRWNKNSHSIAVPAGQDITIQPGENSNTLQRRLEELFTSNDQRKGFYTATNAKLDLLVSKRFDFYTPNFIVSKNIWNKGGDIALVNNFAYNEFSVSLSPIYNLNGFMMLGTQAKYQTPNFEFFLGSDNVLKSAKYKQQPDLTNNSYAGASVYMGIGIKFGNTVEHPQNSSYMPGVGDDLDKKGFFAKLFGVFKKKK</sequence>
<dbReference type="AlphaFoldDB" id="A0A127VDY8"/>